<accession>A0A4Z2H670</accession>
<name>A0A4Z2H670_9TELE</name>
<comment type="caution">
    <text evidence="1">The sequence shown here is derived from an EMBL/GenBank/DDBJ whole genome shotgun (WGS) entry which is preliminary data.</text>
</comment>
<dbReference type="Proteomes" id="UP000314294">
    <property type="component" value="Unassembled WGS sequence"/>
</dbReference>
<reference evidence="1 2" key="1">
    <citation type="submission" date="2019-03" db="EMBL/GenBank/DDBJ databases">
        <title>First draft genome of Liparis tanakae, snailfish: a comprehensive survey of snailfish specific genes.</title>
        <authorList>
            <person name="Kim W."/>
            <person name="Song I."/>
            <person name="Jeong J.-H."/>
            <person name="Kim D."/>
            <person name="Kim S."/>
            <person name="Ryu S."/>
            <person name="Song J.Y."/>
            <person name="Lee S.K."/>
        </authorList>
    </citation>
    <scope>NUCLEOTIDE SEQUENCE [LARGE SCALE GENOMIC DNA]</scope>
    <source>
        <tissue evidence="1">Muscle</tissue>
    </source>
</reference>
<proteinExistence type="predicted"/>
<protein>
    <submittedName>
        <fullName evidence="1">Uncharacterized protein</fullName>
    </submittedName>
</protein>
<dbReference type="EMBL" id="SRLO01000316">
    <property type="protein sequence ID" value="TNN61387.1"/>
    <property type="molecule type" value="Genomic_DNA"/>
</dbReference>
<organism evidence="1 2">
    <name type="scientific">Liparis tanakae</name>
    <name type="common">Tanaka's snailfish</name>
    <dbReference type="NCBI Taxonomy" id="230148"/>
    <lineage>
        <taxon>Eukaryota</taxon>
        <taxon>Metazoa</taxon>
        <taxon>Chordata</taxon>
        <taxon>Craniata</taxon>
        <taxon>Vertebrata</taxon>
        <taxon>Euteleostomi</taxon>
        <taxon>Actinopterygii</taxon>
        <taxon>Neopterygii</taxon>
        <taxon>Teleostei</taxon>
        <taxon>Neoteleostei</taxon>
        <taxon>Acanthomorphata</taxon>
        <taxon>Eupercaria</taxon>
        <taxon>Perciformes</taxon>
        <taxon>Cottioidei</taxon>
        <taxon>Cottales</taxon>
        <taxon>Liparidae</taxon>
        <taxon>Liparis</taxon>
    </lineage>
</organism>
<dbReference type="AlphaFoldDB" id="A0A4Z2H670"/>
<gene>
    <name evidence="1" type="ORF">EYF80_028404</name>
</gene>
<keyword evidence="2" id="KW-1185">Reference proteome</keyword>
<evidence type="ECO:0000313" key="2">
    <source>
        <dbReference type="Proteomes" id="UP000314294"/>
    </source>
</evidence>
<sequence>MPGVLFFTNSNLVTLRYVFTPRRHATTSRHNVTPQRHATTSRHNRSVALVAPVALVALVALVAPSSSSLGHVLLHVRPPASGAVLREAFLQLLELQVSRRVLRSFCSVGIPEETRRTAVTKRHRQI</sequence>
<evidence type="ECO:0000313" key="1">
    <source>
        <dbReference type="EMBL" id="TNN61387.1"/>
    </source>
</evidence>